<dbReference type="PANTHER" id="PTHR33091:SF29">
    <property type="entry name" value="SUBTILISIN INHIBITOR 1"/>
    <property type="match status" value="1"/>
</dbReference>
<dbReference type="InterPro" id="IPR036354">
    <property type="entry name" value="Prot_inh_pot1_sf"/>
</dbReference>
<evidence type="ECO:0000313" key="4">
    <source>
        <dbReference type="Proteomes" id="UP001515500"/>
    </source>
</evidence>
<comment type="similarity">
    <text evidence="1">Belongs to the protease inhibitor I13 (potato type I serine protease inhibitor) family.</text>
</comment>
<keyword evidence="3" id="KW-0722">Serine protease inhibitor</keyword>
<sequence length="96" mass="10798">MKQFSEGNSPRMSICQACGRERQCAYSERKEWPELLGVDALEAKATIERTNKWVEVILMPCYSLDASATMNCCCNRVFLFVTDLKNGKVCKVPVVG</sequence>
<dbReference type="GeneID" id="120273012"/>
<dbReference type="InterPro" id="IPR000864">
    <property type="entry name" value="Prot_inh_pot1"/>
</dbReference>
<dbReference type="SUPFAM" id="SSF54654">
    <property type="entry name" value="CI-2 family of serine protease inhibitors"/>
    <property type="match status" value="1"/>
</dbReference>
<dbReference type="Proteomes" id="UP001515500">
    <property type="component" value="Chromosome 12"/>
</dbReference>
<evidence type="ECO:0000256" key="3">
    <source>
        <dbReference type="ARBA" id="ARBA00022900"/>
    </source>
</evidence>
<gene>
    <name evidence="5" type="primary">LOC120273012</name>
</gene>
<dbReference type="RefSeq" id="XP_039135583.1">
    <property type="nucleotide sequence ID" value="XM_039279649.1"/>
</dbReference>
<evidence type="ECO:0000256" key="2">
    <source>
        <dbReference type="ARBA" id="ARBA00022690"/>
    </source>
</evidence>
<organism evidence="4 5">
    <name type="scientific">Dioscorea cayennensis subsp. rotundata</name>
    <name type="common">White Guinea yam</name>
    <name type="synonym">Dioscorea rotundata</name>
    <dbReference type="NCBI Taxonomy" id="55577"/>
    <lineage>
        <taxon>Eukaryota</taxon>
        <taxon>Viridiplantae</taxon>
        <taxon>Streptophyta</taxon>
        <taxon>Embryophyta</taxon>
        <taxon>Tracheophyta</taxon>
        <taxon>Spermatophyta</taxon>
        <taxon>Magnoliopsida</taxon>
        <taxon>Liliopsida</taxon>
        <taxon>Dioscoreales</taxon>
        <taxon>Dioscoreaceae</taxon>
        <taxon>Dioscorea</taxon>
    </lineage>
</organism>
<dbReference type="Pfam" id="PF00280">
    <property type="entry name" value="potato_inhibit"/>
    <property type="match status" value="1"/>
</dbReference>
<evidence type="ECO:0000256" key="1">
    <source>
        <dbReference type="ARBA" id="ARBA00008210"/>
    </source>
</evidence>
<keyword evidence="2" id="KW-0646">Protease inhibitor</keyword>
<keyword evidence="4" id="KW-1185">Reference proteome</keyword>
<accession>A0AB40C8Y7</accession>
<protein>
    <submittedName>
        <fullName evidence="5">Subtilisin-chymotrypsin inhibitor WSCI-like</fullName>
    </submittedName>
</protein>
<dbReference type="AlphaFoldDB" id="A0AB40C8Y7"/>
<evidence type="ECO:0000313" key="5">
    <source>
        <dbReference type="RefSeq" id="XP_039135583.1"/>
    </source>
</evidence>
<dbReference type="GO" id="GO:0004867">
    <property type="term" value="F:serine-type endopeptidase inhibitor activity"/>
    <property type="evidence" value="ECO:0007669"/>
    <property type="project" value="UniProtKB-KW"/>
</dbReference>
<dbReference type="PANTHER" id="PTHR33091">
    <property type="entry name" value="PROTEIN, PUTATIVE, EXPRESSED-RELATED"/>
    <property type="match status" value="1"/>
</dbReference>
<dbReference type="GO" id="GO:0009611">
    <property type="term" value="P:response to wounding"/>
    <property type="evidence" value="ECO:0007669"/>
    <property type="project" value="InterPro"/>
</dbReference>
<proteinExistence type="inferred from homology"/>
<reference evidence="5" key="1">
    <citation type="submission" date="2025-08" db="UniProtKB">
        <authorList>
            <consortium name="RefSeq"/>
        </authorList>
    </citation>
    <scope>IDENTIFICATION</scope>
</reference>
<dbReference type="PROSITE" id="PS00285">
    <property type="entry name" value="POTATO_INHIBITOR"/>
    <property type="match status" value="1"/>
</dbReference>
<name>A0AB40C8Y7_DIOCR</name>
<dbReference type="Gene3D" id="3.30.10.10">
    <property type="entry name" value="Trypsin Inhibitor V, subunit A"/>
    <property type="match status" value="1"/>
</dbReference>